<dbReference type="GO" id="GO:0006750">
    <property type="term" value="P:glutathione biosynthetic process"/>
    <property type="evidence" value="ECO:0007669"/>
    <property type="project" value="UniProtKB-KW"/>
</dbReference>
<comment type="pathway">
    <text evidence="11">Sulfur metabolism; glutathione metabolism.</text>
</comment>
<evidence type="ECO:0000256" key="4">
    <source>
        <dbReference type="ARBA" id="ARBA00022679"/>
    </source>
</evidence>
<feature type="region of interest" description="Disordered" evidence="12">
    <location>
        <begin position="457"/>
        <end position="479"/>
    </location>
</feature>
<organism evidence="13 14">
    <name type="scientific">Roseospira goensis</name>
    <dbReference type="NCBI Taxonomy" id="391922"/>
    <lineage>
        <taxon>Bacteria</taxon>
        <taxon>Pseudomonadati</taxon>
        <taxon>Pseudomonadota</taxon>
        <taxon>Alphaproteobacteria</taxon>
        <taxon>Rhodospirillales</taxon>
        <taxon>Rhodospirillaceae</taxon>
        <taxon>Roseospira</taxon>
    </lineage>
</organism>
<keyword evidence="7 11" id="KW-0012">Acyltransferase</keyword>
<evidence type="ECO:0000256" key="10">
    <source>
        <dbReference type="PIRSR" id="PIRSR600101-2"/>
    </source>
</evidence>
<evidence type="ECO:0000256" key="1">
    <source>
        <dbReference type="ARBA" id="ARBA00001049"/>
    </source>
</evidence>
<dbReference type="EMBL" id="JACIGI010000008">
    <property type="protein sequence ID" value="MBB4285621.1"/>
    <property type="molecule type" value="Genomic_DNA"/>
</dbReference>
<dbReference type="UniPathway" id="UPA00204"/>
<dbReference type="NCBIfam" id="TIGR00066">
    <property type="entry name" value="g_glut_trans"/>
    <property type="match status" value="1"/>
</dbReference>
<evidence type="ECO:0000313" key="14">
    <source>
        <dbReference type="Proteomes" id="UP000555728"/>
    </source>
</evidence>
<dbReference type="GO" id="GO:0103068">
    <property type="term" value="F:leukotriene C4 gamma-glutamyl transferase activity"/>
    <property type="evidence" value="ECO:0007669"/>
    <property type="project" value="UniProtKB-EC"/>
</dbReference>
<evidence type="ECO:0000256" key="7">
    <source>
        <dbReference type="ARBA" id="ARBA00023315"/>
    </source>
</evidence>
<keyword evidence="6 11" id="KW-0865">Zymogen</keyword>
<feature type="active site" description="Nucleophile" evidence="9">
    <location>
        <position position="412"/>
    </location>
</feature>
<gene>
    <name evidence="13" type="ORF">GGD88_001340</name>
</gene>
<protein>
    <recommendedName>
        <fullName evidence="11">Glutathione hydrolase proenzyme</fullName>
        <ecNumber evidence="11">2.3.2.2</ecNumber>
        <ecNumber evidence="11">3.4.19.13</ecNumber>
    </recommendedName>
    <component>
        <recommendedName>
            <fullName evidence="11">Glutathione hydrolase large chain</fullName>
        </recommendedName>
    </component>
    <component>
        <recommendedName>
            <fullName evidence="11">Glutathione hydrolase small chain</fullName>
        </recommendedName>
    </component>
</protein>
<comment type="subunit">
    <text evidence="11">This enzyme consists of two polypeptide chains, which are synthesized in precursor form from a single polypeptide.</text>
</comment>
<name>A0A7W6RYK2_9PROT</name>
<evidence type="ECO:0000256" key="12">
    <source>
        <dbReference type="SAM" id="MobiDB-lite"/>
    </source>
</evidence>
<feature type="binding site" evidence="10">
    <location>
        <begin position="476"/>
        <end position="477"/>
    </location>
    <ligand>
        <name>L-glutamate</name>
        <dbReference type="ChEBI" id="CHEBI:29985"/>
    </ligand>
</feature>
<dbReference type="PANTHER" id="PTHR43199">
    <property type="entry name" value="GLUTATHIONE HYDROLASE"/>
    <property type="match status" value="1"/>
</dbReference>
<proteinExistence type="inferred from homology"/>
<sequence length="592" mass="62152">MMEIKNRTSLLVLGGFVAAGVVWFTFVAGRATPPAATEPAVTEAPAADAGPALPGPYMVAAANPLAAEAGRAVLAAGGTAADAAVAVQTMLNLVEPQSSGIGGGAFALYWDAAEQRLITLDGRERAPLAADETYWLDEAGEPLGWWEAVVGGRSVGVPGTLKLLETLHGRYGSQPWADLLQPAIDTAEQGFVISPRLAESIAAAQARELDRFEAARAYFFEPDGSPKVAGTVLTNPAFADTLRRIAAEGSAPFYTGEIAADIVAAVKTDINPGILTLEDLAAYTVVERAPVCLVYRGYDVCGMGPPTSGGLTVGQILGLLEGFDLPAMGPSARAWHLYAEAARLAYADRGLYMADSDYVAMPTAGLLDRDYLARRAALIDPVRAMTRAEPGHPPWDDAEGRAPDTQPERPGTSHFAIVDAYGNMLSMTTTIETGFGSRVMARGFLLNNELTDFARDPEVDGRPVANRVEGGKRPRSSMSPTIVFRDGDPVLLIGSPGGSRIINYVANALVGILDWGLDPQAAVSMGHVVNRNGPTELERGTAVTGLARRLEGLGHEVVIRPLESGLHAIQIMPDGTLVGGADPRREGVALGG</sequence>
<comment type="similarity">
    <text evidence="3 11">Belongs to the gamma-glutamyltransferase family.</text>
</comment>
<dbReference type="EC" id="3.4.19.13" evidence="11"/>
<dbReference type="Gene3D" id="3.60.20.40">
    <property type="match status" value="1"/>
</dbReference>
<evidence type="ECO:0000256" key="3">
    <source>
        <dbReference type="ARBA" id="ARBA00009381"/>
    </source>
</evidence>
<keyword evidence="14" id="KW-1185">Reference proteome</keyword>
<feature type="region of interest" description="Disordered" evidence="12">
    <location>
        <begin position="386"/>
        <end position="411"/>
    </location>
</feature>
<dbReference type="Pfam" id="PF01019">
    <property type="entry name" value="G_glu_transpept"/>
    <property type="match status" value="1"/>
</dbReference>
<evidence type="ECO:0000256" key="9">
    <source>
        <dbReference type="PIRSR" id="PIRSR600101-1"/>
    </source>
</evidence>
<comment type="catalytic activity">
    <reaction evidence="8 11">
        <text>an N-terminal (5-L-glutamyl)-[peptide] + an alpha-amino acid = 5-L-glutamyl amino acid + an N-terminal L-alpha-aminoacyl-[peptide]</text>
        <dbReference type="Rhea" id="RHEA:23904"/>
        <dbReference type="Rhea" id="RHEA-COMP:9780"/>
        <dbReference type="Rhea" id="RHEA-COMP:9795"/>
        <dbReference type="ChEBI" id="CHEBI:77644"/>
        <dbReference type="ChEBI" id="CHEBI:78597"/>
        <dbReference type="ChEBI" id="CHEBI:78599"/>
        <dbReference type="ChEBI" id="CHEBI:78608"/>
        <dbReference type="EC" id="2.3.2.2"/>
    </reaction>
</comment>
<dbReference type="PANTHER" id="PTHR43199:SF1">
    <property type="entry name" value="GLUTATHIONE HYDROLASE PROENZYME"/>
    <property type="match status" value="1"/>
</dbReference>
<dbReference type="GO" id="GO:0006751">
    <property type="term" value="P:glutathione catabolic process"/>
    <property type="evidence" value="ECO:0007669"/>
    <property type="project" value="UniProtKB-UniRule"/>
</dbReference>
<dbReference type="InterPro" id="IPR000101">
    <property type="entry name" value="GGT_peptidase"/>
</dbReference>
<dbReference type="AlphaFoldDB" id="A0A7W6RYK2"/>
<dbReference type="InterPro" id="IPR043137">
    <property type="entry name" value="GGT_ssub_C"/>
</dbReference>
<dbReference type="RefSeq" id="WP_184433113.1">
    <property type="nucleotide sequence ID" value="NZ_JACIGI010000008.1"/>
</dbReference>
<dbReference type="SUPFAM" id="SSF56235">
    <property type="entry name" value="N-terminal nucleophile aminohydrolases (Ntn hydrolases)"/>
    <property type="match status" value="1"/>
</dbReference>
<keyword evidence="5 11" id="KW-0378">Hydrolase</keyword>
<evidence type="ECO:0000313" key="13">
    <source>
        <dbReference type="EMBL" id="MBB4285621.1"/>
    </source>
</evidence>
<dbReference type="Gene3D" id="1.10.246.130">
    <property type="match status" value="1"/>
</dbReference>
<dbReference type="PRINTS" id="PR01210">
    <property type="entry name" value="GGTRANSPTASE"/>
</dbReference>
<comment type="caution">
    <text evidence="13">The sequence shown here is derived from an EMBL/GenBank/DDBJ whole genome shotgun (WGS) entry which is preliminary data.</text>
</comment>
<evidence type="ECO:0000256" key="5">
    <source>
        <dbReference type="ARBA" id="ARBA00022801"/>
    </source>
</evidence>
<comment type="PTM">
    <text evidence="11">Cleaved by autocatalysis into a large and a small subunit.</text>
</comment>
<dbReference type="InterPro" id="IPR043138">
    <property type="entry name" value="GGT_lsub"/>
</dbReference>
<keyword evidence="4 11" id="KW-0808">Transferase</keyword>
<comment type="catalytic activity">
    <reaction evidence="2 11">
        <text>glutathione + H2O = L-cysteinylglycine + L-glutamate</text>
        <dbReference type="Rhea" id="RHEA:28807"/>
        <dbReference type="ChEBI" id="CHEBI:15377"/>
        <dbReference type="ChEBI" id="CHEBI:29985"/>
        <dbReference type="ChEBI" id="CHEBI:57925"/>
        <dbReference type="ChEBI" id="CHEBI:61694"/>
        <dbReference type="EC" id="3.4.19.13"/>
    </reaction>
</comment>
<comment type="catalytic activity">
    <reaction evidence="1 11">
        <text>an S-substituted glutathione + H2O = an S-substituted L-cysteinylglycine + L-glutamate</text>
        <dbReference type="Rhea" id="RHEA:59468"/>
        <dbReference type="ChEBI" id="CHEBI:15377"/>
        <dbReference type="ChEBI" id="CHEBI:29985"/>
        <dbReference type="ChEBI" id="CHEBI:90779"/>
        <dbReference type="ChEBI" id="CHEBI:143103"/>
        <dbReference type="EC" id="3.4.19.13"/>
    </reaction>
</comment>
<dbReference type="EC" id="2.3.2.2" evidence="11"/>
<evidence type="ECO:0000256" key="8">
    <source>
        <dbReference type="ARBA" id="ARBA00047417"/>
    </source>
</evidence>
<feature type="binding site" evidence="10">
    <location>
        <position position="123"/>
    </location>
    <ligand>
        <name>L-glutamate</name>
        <dbReference type="ChEBI" id="CHEBI:29985"/>
    </ligand>
</feature>
<feature type="binding site" evidence="10">
    <location>
        <position position="498"/>
    </location>
    <ligand>
        <name>L-glutamate</name>
        <dbReference type="ChEBI" id="CHEBI:29985"/>
    </ligand>
</feature>
<feature type="binding site" evidence="10">
    <location>
        <position position="452"/>
    </location>
    <ligand>
        <name>L-glutamate</name>
        <dbReference type="ChEBI" id="CHEBI:29985"/>
    </ligand>
</feature>
<dbReference type="InterPro" id="IPR029055">
    <property type="entry name" value="Ntn_hydrolases_N"/>
</dbReference>
<dbReference type="Proteomes" id="UP000555728">
    <property type="component" value="Unassembled WGS sequence"/>
</dbReference>
<evidence type="ECO:0000256" key="11">
    <source>
        <dbReference type="RuleBase" id="RU368036"/>
    </source>
</evidence>
<keyword evidence="11" id="KW-0317">Glutathione biosynthesis</keyword>
<reference evidence="13 14" key="1">
    <citation type="submission" date="2020-08" db="EMBL/GenBank/DDBJ databases">
        <title>Genome sequencing of Purple Non-Sulfur Bacteria from various extreme environments.</title>
        <authorList>
            <person name="Mayer M."/>
        </authorList>
    </citation>
    <scope>NUCLEOTIDE SEQUENCE [LARGE SCALE GENOMIC DNA]</scope>
    <source>
        <strain evidence="13 14">JA135</strain>
    </source>
</reference>
<evidence type="ECO:0000256" key="2">
    <source>
        <dbReference type="ARBA" id="ARBA00001089"/>
    </source>
</evidence>
<dbReference type="GO" id="GO:0036374">
    <property type="term" value="F:glutathione hydrolase activity"/>
    <property type="evidence" value="ECO:0007669"/>
    <property type="project" value="UniProtKB-UniRule"/>
</dbReference>
<dbReference type="InterPro" id="IPR051792">
    <property type="entry name" value="GGT_bact"/>
</dbReference>
<evidence type="ECO:0000256" key="6">
    <source>
        <dbReference type="ARBA" id="ARBA00023145"/>
    </source>
</evidence>
<accession>A0A7W6RYK2</accession>